<dbReference type="EMBL" id="JADQDK010000001">
    <property type="protein sequence ID" value="MBW0138567.1"/>
    <property type="molecule type" value="Genomic_DNA"/>
</dbReference>
<dbReference type="RefSeq" id="WP_218601158.1">
    <property type="nucleotide sequence ID" value="NZ_JADQDJ010000012.1"/>
</dbReference>
<dbReference type="Proteomes" id="UP000694287">
    <property type="component" value="Unassembled WGS sequence"/>
</dbReference>
<name>A0ABS6V285_9PSEU</name>
<organism evidence="1 2">
    <name type="scientific">Pseudonocardia abyssalis</name>
    <dbReference type="NCBI Taxonomy" id="2792008"/>
    <lineage>
        <taxon>Bacteria</taxon>
        <taxon>Bacillati</taxon>
        <taxon>Actinomycetota</taxon>
        <taxon>Actinomycetes</taxon>
        <taxon>Pseudonocardiales</taxon>
        <taxon>Pseudonocardiaceae</taxon>
        <taxon>Pseudonocardia</taxon>
    </lineage>
</organism>
<evidence type="ECO:0000313" key="2">
    <source>
        <dbReference type="Proteomes" id="UP000694287"/>
    </source>
</evidence>
<gene>
    <name evidence="1" type="ORF">I4I81_30520</name>
</gene>
<accession>A0ABS6V285</accession>
<keyword evidence="2" id="KW-1185">Reference proteome</keyword>
<protein>
    <recommendedName>
        <fullName evidence="3">DUF4365 domain-containing protein</fullName>
    </recommendedName>
</protein>
<reference evidence="1 2" key="1">
    <citation type="submission" date="2020-11" db="EMBL/GenBank/DDBJ databases">
        <title>Pseudonocardia abyssalis sp. nov. and Pseudonocardia oceani sp. nov., description and phylogenomic analysis of two novel actinomycetes isolated from the deep Southern Ocean.</title>
        <authorList>
            <person name="Parra J."/>
        </authorList>
    </citation>
    <scope>NUCLEOTIDE SEQUENCE [LARGE SCALE GENOMIC DNA]</scope>
    <source>
        <strain evidence="1 2">KRD-168</strain>
    </source>
</reference>
<evidence type="ECO:0008006" key="3">
    <source>
        <dbReference type="Google" id="ProtNLM"/>
    </source>
</evidence>
<proteinExistence type="predicted"/>
<sequence length="306" mass="34407">MKRGRPRKDANRQIGHLAEVSVMKVCALADYISSINNEDFGEDLLVQTCIEQEMDDSKIWIQVKGFKGTSLRDSASPKAVAISNGHLARWVKSADLAVIVRWDVTNDCGWYLIPDGSDYSKRIPVDKSGTQTIKFDKRQAFDIPAVKILAWKTRFRHAMRNIATISHLKSLGELDGKETLDLQHELYDRLAQIAFDIGTLLPNGKDGWMISADFQEIVFEYTRSRREDPSPSPLGNLLLADMNEDFSDAEMIHTVILESVYHALVRFQAAYIPAEAAMPAELFAEIVNFLALIIGSVYTRDTLGWA</sequence>
<evidence type="ECO:0000313" key="1">
    <source>
        <dbReference type="EMBL" id="MBW0138567.1"/>
    </source>
</evidence>
<comment type="caution">
    <text evidence="1">The sequence shown here is derived from an EMBL/GenBank/DDBJ whole genome shotgun (WGS) entry which is preliminary data.</text>
</comment>